<organism evidence="1 2">
    <name type="scientific">Polluticaenibacter yanchengensis</name>
    <dbReference type="NCBI Taxonomy" id="3014562"/>
    <lineage>
        <taxon>Bacteria</taxon>
        <taxon>Pseudomonadati</taxon>
        <taxon>Bacteroidota</taxon>
        <taxon>Chitinophagia</taxon>
        <taxon>Chitinophagales</taxon>
        <taxon>Chitinophagaceae</taxon>
        <taxon>Polluticaenibacter</taxon>
    </lineage>
</organism>
<name>A0ABT4UIP1_9BACT</name>
<dbReference type="EMBL" id="JAQGEF010000007">
    <property type="protein sequence ID" value="MDA3614706.1"/>
    <property type="molecule type" value="Genomic_DNA"/>
</dbReference>
<reference evidence="1 2" key="1">
    <citation type="submission" date="2022-12" db="EMBL/GenBank/DDBJ databases">
        <title>Chitinophagaceae gen. sp. nov., a new member of the family Chitinophagaceae, isolated from soil in a chemical factory.</title>
        <authorList>
            <person name="Ke Z."/>
        </authorList>
    </citation>
    <scope>NUCLEOTIDE SEQUENCE [LARGE SCALE GENOMIC DNA]</scope>
    <source>
        <strain evidence="1 2">LY-5</strain>
    </source>
</reference>
<gene>
    <name evidence="1" type="ORF">O3P16_07795</name>
</gene>
<accession>A0ABT4UIP1</accession>
<evidence type="ECO:0000313" key="1">
    <source>
        <dbReference type="EMBL" id="MDA3614706.1"/>
    </source>
</evidence>
<dbReference type="Proteomes" id="UP001210231">
    <property type="component" value="Unassembled WGS sequence"/>
</dbReference>
<evidence type="ECO:0000313" key="2">
    <source>
        <dbReference type="Proteomes" id="UP001210231"/>
    </source>
</evidence>
<protein>
    <submittedName>
        <fullName evidence="1">DUF1353 domain-containing protein</fullName>
    </submittedName>
</protein>
<proteinExistence type="predicted"/>
<keyword evidence="2" id="KW-1185">Reference proteome</keyword>
<comment type="caution">
    <text evidence="1">The sequence shown here is derived from an EMBL/GenBank/DDBJ whole genome shotgun (WGS) entry which is preliminary data.</text>
</comment>
<dbReference type="RefSeq" id="WP_407031031.1">
    <property type="nucleotide sequence ID" value="NZ_JAQGEF010000007.1"/>
</dbReference>
<sequence length="142" mass="16638">MITPLNIVQHARNGNVISDYPDVDNHRVRVLNRDVELLIAGKKVLVKTGFKWDEASVPFWLLWAFPKSGKYAYAALPHDVAYYSKFCTRYEADKEYLNYSLAFSHPFSAWCRFAGVRLFGWLYWNRKRSKMALENETKIIVL</sequence>
<dbReference type="InterPro" id="IPR010767">
    <property type="entry name" value="Phage_CGC-2007_Cje0229"/>
</dbReference>
<dbReference type="Pfam" id="PF07087">
    <property type="entry name" value="DUF1353"/>
    <property type="match status" value="1"/>
</dbReference>